<dbReference type="PROSITE" id="PS51257">
    <property type="entry name" value="PROKAR_LIPOPROTEIN"/>
    <property type="match status" value="1"/>
</dbReference>
<dbReference type="KEGG" id="msei:MSEDJ_53790"/>
<evidence type="ECO:0000313" key="3">
    <source>
        <dbReference type="Proteomes" id="UP000467193"/>
    </source>
</evidence>
<dbReference type="InterPro" id="IPR057037">
    <property type="entry name" value="TPR_rep_actino"/>
</dbReference>
<dbReference type="EMBL" id="AP022588">
    <property type="protein sequence ID" value="BBY31283.1"/>
    <property type="molecule type" value="Genomic_DNA"/>
</dbReference>
<proteinExistence type="predicted"/>
<dbReference type="Pfam" id="PF23275">
    <property type="entry name" value="TPR_23"/>
    <property type="match status" value="1"/>
</dbReference>
<organism evidence="2 3">
    <name type="scientific">Mycolicibacterium sediminis</name>
    <dbReference type="NCBI Taxonomy" id="1286180"/>
    <lineage>
        <taxon>Bacteria</taxon>
        <taxon>Bacillati</taxon>
        <taxon>Actinomycetota</taxon>
        <taxon>Actinomycetes</taxon>
        <taxon>Mycobacteriales</taxon>
        <taxon>Mycobacteriaceae</taxon>
        <taxon>Mycolicibacterium</taxon>
    </lineage>
</organism>
<evidence type="ECO:0000259" key="1">
    <source>
        <dbReference type="Pfam" id="PF23275"/>
    </source>
</evidence>
<protein>
    <recommendedName>
        <fullName evidence="1">TPR repeat domain-containing protein</fullName>
    </recommendedName>
</protein>
<sequence length="330" mass="35292">MLRPNRYGSSWRWGWRKFGAAILAISIFTTMTACGSTPPSLPTDTSPAGVHKLLTGTAGQDFIDSVATYDWPDDGAEAAAVFDWIARDAASTDATTATRAGQTAQAIANYLSTRGDELLELSSGWFGLSHQTVGSRNPELARSFTESLLPFLKPLVCDSNGTLGFDLLDPAGCDASVQAAKPMFAVLNTDERSGRTLTGAASTDVDRWVQSYADGAPTSGADLAFAGRLLGLASLGAQRSGAPVRSLHDEVQQAQYVIATAAIARKQAAMWPEFMVEGRLMSPEEVRTKLGVTRVDEYYGALDNLVLAVGAHRAIRDQLRGEYEKVTGHQ</sequence>
<dbReference type="AlphaFoldDB" id="A0A7I7QY25"/>
<reference evidence="2 3" key="1">
    <citation type="journal article" date="2019" name="Emerg. Microbes Infect.">
        <title>Comprehensive subspecies identification of 175 nontuberculous mycobacteria species based on 7547 genomic profiles.</title>
        <authorList>
            <person name="Matsumoto Y."/>
            <person name="Kinjo T."/>
            <person name="Motooka D."/>
            <person name="Nabeya D."/>
            <person name="Jung N."/>
            <person name="Uechi K."/>
            <person name="Horii T."/>
            <person name="Iida T."/>
            <person name="Fujita J."/>
            <person name="Nakamura S."/>
        </authorList>
    </citation>
    <scope>NUCLEOTIDE SEQUENCE [LARGE SCALE GENOMIC DNA]</scope>
    <source>
        <strain evidence="2 3">JCM 17899</strain>
    </source>
</reference>
<dbReference type="Proteomes" id="UP000467193">
    <property type="component" value="Chromosome"/>
</dbReference>
<name>A0A7I7QY25_9MYCO</name>
<keyword evidence="3" id="KW-1185">Reference proteome</keyword>
<evidence type="ECO:0000313" key="2">
    <source>
        <dbReference type="EMBL" id="BBY31283.1"/>
    </source>
</evidence>
<accession>A0A7I7QY25</accession>
<gene>
    <name evidence="2" type="ORF">MSEDJ_53790</name>
</gene>
<feature type="domain" description="TPR repeat" evidence="1">
    <location>
        <begin position="49"/>
        <end position="84"/>
    </location>
</feature>